<dbReference type="Gene3D" id="2.40.128.340">
    <property type="match status" value="1"/>
</dbReference>
<evidence type="ECO:0008006" key="4">
    <source>
        <dbReference type="Google" id="ProtNLM"/>
    </source>
</evidence>
<evidence type="ECO:0000256" key="2">
    <source>
        <dbReference type="SAM" id="SignalP"/>
    </source>
</evidence>
<feature type="chain" id="PRO_5028445002" description="VCBS repeat-containing protein" evidence="2">
    <location>
        <begin position="21"/>
        <end position="952"/>
    </location>
</feature>
<dbReference type="AlphaFoldDB" id="A0A6S6SZM2"/>
<accession>A0A6S6SZM2</accession>
<name>A0A6S6SZM2_9BACT</name>
<dbReference type="InterPro" id="IPR014917">
    <property type="entry name" value="DUF1800"/>
</dbReference>
<reference evidence="3" key="1">
    <citation type="submission" date="2020-01" db="EMBL/GenBank/DDBJ databases">
        <authorList>
            <person name="Meier V. D."/>
            <person name="Meier V D."/>
        </authorList>
    </citation>
    <scope>NUCLEOTIDE SEQUENCE</scope>
    <source>
        <strain evidence="3">HLG_WM_MAG_05</strain>
    </source>
</reference>
<organism evidence="3">
    <name type="scientific">uncultured Sulfurovum sp</name>
    <dbReference type="NCBI Taxonomy" id="269237"/>
    <lineage>
        <taxon>Bacteria</taxon>
        <taxon>Pseudomonadati</taxon>
        <taxon>Campylobacterota</taxon>
        <taxon>Epsilonproteobacteria</taxon>
        <taxon>Campylobacterales</taxon>
        <taxon>Sulfurovaceae</taxon>
        <taxon>Sulfurovum</taxon>
        <taxon>environmental samples</taxon>
    </lineage>
</organism>
<evidence type="ECO:0000256" key="1">
    <source>
        <dbReference type="ARBA" id="ARBA00022729"/>
    </source>
</evidence>
<proteinExistence type="predicted"/>
<dbReference type="PANTHER" id="PTHR46580">
    <property type="entry name" value="SENSOR KINASE-RELATED"/>
    <property type="match status" value="1"/>
</dbReference>
<dbReference type="Pfam" id="PF08811">
    <property type="entry name" value="DUF1800"/>
    <property type="match status" value="1"/>
</dbReference>
<sequence length="952" mass="106573">MFKKLCCSLLLLTLSNSLLYAIKSDFNGDGNVDILVHNSNNNRVSAWLNTASGTSNKYLKSLSSDVMIIGTGDINGDNKTDVIIQNHTNQRINAWLTTENESNTKYLKTLSSNVKIIFIADINGDTQDDIIVQNIENRRVNAWISTAEQSTNHYLKTLESHIEIIDIADINGDGKKDIIVKNNNNQRVNAWISTAGQSITQYLKTLSLEVEIEGIADINGDGKDDIIVKNHNNGRVNAWLSTEGQSSTQYLKTLSNDLTIVDQGDINGDGKDDIIVRNNNNGRINAWLSTESQSTTRYLKTLSSELEIIGVGDINGDGNDDILLQNSNNNRVNAWLNNTQTTSTKYLKTLSYGINLVIFNKKQEPISRAEAIKFLRQGSLAFKEDDIDLVMNKGYEAWINTQQELLSDLDSNVDTKYGYFESLLRLLNQLDPTNYPTSIITDPFNNLEEVGDGDRFKLFSRNIWWHKALDNEDQLRQKVTYALSQILVTSYLSPAGSRLQLRGESLAVYYDILQKHAFGNYKDLLKEVSMSSTMGYYLTYIGNQKTNEEKGTAPDENYAREIMQLFTIGLKELTIDGTSKLDNKGNPIPTYSQEDVVELSKVFTGWDFQDAQNDTKYGSTGQNNNSYMSPLEFTEEYHEFGTKTVLGQTIPAGLEGEADIDKAIEILFSNANVAPYISKHLIMRLTSSNPSPSYIARVATVFNNNGSGIKGDLKAVVKAILLDDEARGISNIEHFGKVDELLCVSTQFLKAFNAQPMSYWEFTKNGQTEMINKYWLLTEKAFGQAALSAESVFNFYSPDFVPSDSSFNENNLVSPELQIQNLPTLMGFSNFVEDILHKVPEDAIGKTQNNKELIYLDLTQEYNVLEKSLDGDTNGDFMNILDENKTSIAIATLVNHLDERLLGSTMPDDFKLELNNSLNSISKNKNKIAKAKFIVTSAIRNIVTSPLYIVLK</sequence>
<dbReference type="Pfam" id="PF13517">
    <property type="entry name" value="FG-GAP_3"/>
    <property type="match status" value="3"/>
</dbReference>
<protein>
    <recommendedName>
        <fullName evidence="4">VCBS repeat-containing protein</fullName>
    </recommendedName>
</protein>
<evidence type="ECO:0000313" key="3">
    <source>
        <dbReference type="EMBL" id="CAA6808402.1"/>
    </source>
</evidence>
<dbReference type="InterPro" id="IPR028994">
    <property type="entry name" value="Integrin_alpha_N"/>
</dbReference>
<dbReference type="Gene3D" id="2.130.10.130">
    <property type="entry name" value="Integrin alpha, N-terminal"/>
    <property type="match status" value="2"/>
</dbReference>
<dbReference type="InterPro" id="IPR013517">
    <property type="entry name" value="FG-GAP"/>
</dbReference>
<dbReference type="SUPFAM" id="SSF69318">
    <property type="entry name" value="Integrin alpha N-terminal domain"/>
    <property type="match status" value="1"/>
</dbReference>
<feature type="signal peptide" evidence="2">
    <location>
        <begin position="1"/>
        <end position="20"/>
    </location>
</feature>
<dbReference type="EMBL" id="CACVAU010000028">
    <property type="protein sequence ID" value="CAA6808402.1"/>
    <property type="molecule type" value="Genomic_DNA"/>
</dbReference>
<keyword evidence="1 2" id="KW-0732">Signal</keyword>
<gene>
    <name evidence="3" type="ORF">HELGO_WM13433</name>
</gene>